<dbReference type="InterPro" id="IPR029154">
    <property type="entry name" value="HIBADH-like_NADP-bd"/>
</dbReference>
<dbReference type="InterPro" id="IPR036291">
    <property type="entry name" value="NAD(P)-bd_dom_sf"/>
</dbReference>
<proteinExistence type="inferred from homology"/>
<organism evidence="7 9">
    <name type="scientific">Roseovarius indicus</name>
    <dbReference type="NCBI Taxonomy" id="540747"/>
    <lineage>
        <taxon>Bacteria</taxon>
        <taxon>Pseudomonadati</taxon>
        <taxon>Pseudomonadota</taxon>
        <taxon>Alphaproteobacteria</taxon>
        <taxon>Rhodobacterales</taxon>
        <taxon>Roseobacteraceae</taxon>
        <taxon>Roseovarius</taxon>
    </lineage>
</organism>
<dbReference type="PANTHER" id="PTHR43060:SF15">
    <property type="entry name" value="3-HYDROXYISOBUTYRATE DEHYDROGENASE-LIKE 1, MITOCHONDRIAL-RELATED"/>
    <property type="match status" value="1"/>
</dbReference>
<dbReference type="Gene3D" id="1.10.1040.10">
    <property type="entry name" value="N-(1-d-carboxylethyl)-l-norvaline Dehydrogenase, domain 2"/>
    <property type="match status" value="1"/>
</dbReference>
<dbReference type="AlphaFoldDB" id="A0A0T5P1R5"/>
<evidence type="ECO:0000256" key="3">
    <source>
        <dbReference type="ARBA" id="ARBA00023027"/>
    </source>
</evidence>
<dbReference type="EMBL" id="LAXI01000029">
    <property type="protein sequence ID" value="KRS15022.1"/>
    <property type="molecule type" value="Genomic_DNA"/>
</dbReference>
<dbReference type="InterPro" id="IPR008927">
    <property type="entry name" value="6-PGluconate_DH-like_C_sf"/>
</dbReference>
<evidence type="ECO:0000259" key="6">
    <source>
        <dbReference type="Pfam" id="PF14833"/>
    </source>
</evidence>
<dbReference type="InterPro" id="IPR002204">
    <property type="entry name" value="3-OH-isobutyrate_DH-rel_CS"/>
</dbReference>
<dbReference type="Pfam" id="PF14833">
    <property type="entry name" value="NAD_binding_11"/>
    <property type="match status" value="1"/>
</dbReference>
<evidence type="ECO:0000256" key="1">
    <source>
        <dbReference type="ARBA" id="ARBA00009080"/>
    </source>
</evidence>
<evidence type="ECO:0000256" key="4">
    <source>
        <dbReference type="PIRSR" id="PIRSR000103-1"/>
    </source>
</evidence>
<dbReference type="RefSeq" id="WP_074940346.1">
    <property type="nucleotide sequence ID" value="NZ_CP031598.1"/>
</dbReference>
<dbReference type="EMBL" id="CP031598">
    <property type="protein sequence ID" value="QEW25339.1"/>
    <property type="molecule type" value="Genomic_DNA"/>
</dbReference>
<dbReference type="InterPro" id="IPR006115">
    <property type="entry name" value="6PGDH_NADP-bd"/>
</dbReference>
<dbReference type="InterPro" id="IPR013328">
    <property type="entry name" value="6PGD_dom2"/>
</dbReference>
<dbReference type="SUPFAM" id="SSF51735">
    <property type="entry name" value="NAD(P)-binding Rossmann-fold domains"/>
    <property type="match status" value="1"/>
</dbReference>
<comment type="similarity">
    <text evidence="1">Belongs to the HIBADH-related family.</text>
</comment>
<name>A0A0T5P1R5_9RHOB</name>
<dbReference type="Pfam" id="PF03446">
    <property type="entry name" value="NAD_binding_2"/>
    <property type="match status" value="1"/>
</dbReference>
<dbReference type="Gene3D" id="3.40.50.720">
    <property type="entry name" value="NAD(P)-binding Rossmann-like Domain"/>
    <property type="match status" value="1"/>
</dbReference>
<gene>
    <name evidence="8" type="primary">hgd_1</name>
    <name evidence="8" type="ORF">RIdsm_01125</name>
    <name evidence="7" type="ORF">XM52_25975</name>
</gene>
<dbReference type="KEGG" id="rid:RIdsm_01125"/>
<reference evidence="8 10" key="2">
    <citation type="submission" date="2018-08" db="EMBL/GenBank/DDBJ databases">
        <title>Genetic Globetrotter - A new plasmid hitch-hiking vast phylogenetic and geographic distances.</title>
        <authorList>
            <person name="Vollmers J."/>
            <person name="Petersen J."/>
        </authorList>
    </citation>
    <scope>NUCLEOTIDE SEQUENCE [LARGE SCALE GENOMIC DNA]</scope>
    <source>
        <strain evidence="8 10">DSM 26383</strain>
    </source>
</reference>
<dbReference type="STRING" id="540747.SAMN04488031_106227"/>
<dbReference type="EC" id="1.1.1.291" evidence="8"/>
<dbReference type="Proteomes" id="UP000325785">
    <property type="component" value="Chromosome"/>
</dbReference>
<evidence type="ECO:0000313" key="10">
    <source>
        <dbReference type="Proteomes" id="UP000325785"/>
    </source>
</evidence>
<dbReference type="PANTHER" id="PTHR43060">
    <property type="entry name" value="3-HYDROXYISOBUTYRATE DEHYDROGENASE-LIKE 1, MITOCHONDRIAL-RELATED"/>
    <property type="match status" value="1"/>
</dbReference>
<dbReference type="PATRIC" id="fig|540747.5.peg.3556"/>
<evidence type="ECO:0000256" key="2">
    <source>
        <dbReference type="ARBA" id="ARBA00023002"/>
    </source>
</evidence>
<dbReference type="SUPFAM" id="SSF48179">
    <property type="entry name" value="6-phosphogluconate dehydrogenase C-terminal domain-like"/>
    <property type="match status" value="1"/>
</dbReference>
<dbReference type="PIRSF" id="PIRSF000103">
    <property type="entry name" value="HIBADH"/>
    <property type="match status" value="1"/>
</dbReference>
<dbReference type="InterPro" id="IPR015815">
    <property type="entry name" value="HIBADH-related"/>
</dbReference>
<evidence type="ECO:0000259" key="5">
    <source>
        <dbReference type="Pfam" id="PF03446"/>
    </source>
</evidence>
<dbReference type="Proteomes" id="UP000051401">
    <property type="component" value="Unassembled WGS sequence"/>
</dbReference>
<keyword evidence="2 8" id="KW-0560">Oxidoreductase</keyword>
<protein>
    <submittedName>
        <fullName evidence="8">2-(Hydroxymethyl)glutarate dehydrogenase</fullName>
        <ecNumber evidence="8">1.1.1.291</ecNumber>
    </submittedName>
</protein>
<evidence type="ECO:0000313" key="9">
    <source>
        <dbReference type="Proteomes" id="UP000051401"/>
    </source>
</evidence>
<accession>A0A0T5P1R5</accession>
<dbReference type="PROSITE" id="PS00895">
    <property type="entry name" value="3_HYDROXYISOBUT_DH"/>
    <property type="match status" value="1"/>
</dbReference>
<dbReference type="GO" id="GO:0016054">
    <property type="term" value="P:organic acid catabolic process"/>
    <property type="evidence" value="ECO:0007669"/>
    <property type="project" value="UniProtKB-ARBA"/>
</dbReference>
<keyword evidence="9" id="KW-1185">Reference proteome</keyword>
<dbReference type="GO" id="GO:0050661">
    <property type="term" value="F:NADP binding"/>
    <property type="evidence" value="ECO:0007669"/>
    <property type="project" value="InterPro"/>
</dbReference>
<feature type="active site" evidence="4">
    <location>
        <position position="170"/>
    </location>
</feature>
<feature type="domain" description="3-hydroxyisobutyrate dehydrogenase-like NAD-binding" evidence="6">
    <location>
        <begin position="164"/>
        <end position="283"/>
    </location>
</feature>
<evidence type="ECO:0000313" key="8">
    <source>
        <dbReference type="EMBL" id="QEW25339.1"/>
    </source>
</evidence>
<reference evidence="7 9" key="1">
    <citation type="submission" date="2015-04" db="EMBL/GenBank/DDBJ databases">
        <title>The draft genome sequence of Roseovarius indicus B108T.</title>
        <authorList>
            <person name="Li G."/>
            <person name="Lai Q."/>
            <person name="Shao Z."/>
            <person name="Yan P."/>
        </authorList>
    </citation>
    <scope>NUCLEOTIDE SEQUENCE [LARGE SCALE GENOMIC DNA]</scope>
    <source>
        <strain evidence="7 9">B108</strain>
    </source>
</reference>
<sequence>MRLGFIGLGTMGTPMATNLLKAGHALRVFDIDRSRADALIALGAEWAESPAEAAQGAEVVLTSLPGPAQVEEVIAGEGGVLEGIGAGAVWVDLTTNEIEVIRTLAALMAEKGAETLDVPVTGGVLNAHAGKITVFAGGPEAAFETVRPVLDAMAAEVFHFGALGSGTVIKLVTNFVAFVNAVALGEGMIFATKYGIDTGHALEAIKSSYADSFVAQTDGGKIMSGDYASDFVMSLACKDIRLTLELAGKMGLELPATELSGRVFNEARESYGENVGCLQAIRLLEERNGVALSRLTAAAGLPGS</sequence>
<evidence type="ECO:0000313" key="7">
    <source>
        <dbReference type="EMBL" id="KRS15022.1"/>
    </source>
</evidence>
<feature type="domain" description="6-phosphogluconate dehydrogenase NADP-binding" evidence="5">
    <location>
        <begin position="3"/>
        <end position="161"/>
    </location>
</feature>
<keyword evidence="3" id="KW-0520">NAD</keyword>
<dbReference type="GO" id="GO:0051287">
    <property type="term" value="F:NAD binding"/>
    <property type="evidence" value="ECO:0007669"/>
    <property type="project" value="InterPro"/>
</dbReference>
<dbReference type="GO" id="GO:0043718">
    <property type="term" value="F:2-hydroxymethylglutarate dehydrogenase activity"/>
    <property type="evidence" value="ECO:0007669"/>
    <property type="project" value="UniProtKB-EC"/>
</dbReference>